<protein>
    <recommendedName>
        <fullName evidence="3">DUF416 family protein</fullName>
    </recommendedName>
</protein>
<dbReference type="RefSeq" id="WP_126927772.1">
    <property type="nucleotide sequence ID" value="NZ_RXLZ01000004.1"/>
</dbReference>
<name>A0A431UNW5_STEMA</name>
<dbReference type="EMBL" id="RXLZ01000004">
    <property type="protein sequence ID" value="RTQ91715.1"/>
    <property type="molecule type" value="Genomic_DNA"/>
</dbReference>
<organism evidence="1 2">
    <name type="scientific">Stenotrophomonas maltophilia</name>
    <name type="common">Pseudomonas maltophilia</name>
    <name type="synonym">Xanthomonas maltophilia</name>
    <dbReference type="NCBI Taxonomy" id="40324"/>
    <lineage>
        <taxon>Bacteria</taxon>
        <taxon>Pseudomonadati</taxon>
        <taxon>Pseudomonadota</taxon>
        <taxon>Gammaproteobacteria</taxon>
        <taxon>Lysobacterales</taxon>
        <taxon>Lysobacteraceae</taxon>
        <taxon>Stenotrophomonas</taxon>
        <taxon>Stenotrophomonas maltophilia group</taxon>
    </lineage>
</organism>
<dbReference type="Proteomes" id="UP000271705">
    <property type="component" value="Unassembled WGS sequence"/>
</dbReference>
<reference evidence="1 2" key="1">
    <citation type="submission" date="2018-12" db="EMBL/GenBank/DDBJ databases">
        <authorList>
            <person name="Kartti S."/>
            <person name="Manni A."/>
            <person name="Chemao El Fihri M.W."/>
            <person name="Laamarti M."/>
            <person name="Temsamani L."/>
            <person name="El Jamali J.E."/>
            <person name="Ouadghiri M."/>
            <person name="Ibrahimi A."/>
            <person name="Filati-Maltouf A."/>
        </authorList>
    </citation>
    <scope>NUCLEOTIDE SEQUENCE [LARGE SCALE GENOMIC DNA]</scope>
    <source>
        <strain evidence="1 2">MDMC339</strain>
    </source>
</reference>
<evidence type="ECO:0000313" key="2">
    <source>
        <dbReference type="Proteomes" id="UP000271705"/>
    </source>
</evidence>
<accession>A0A431UNW5</accession>
<dbReference type="AlphaFoldDB" id="A0A431UNW5"/>
<evidence type="ECO:0008006" key="3">
    <source>
        <dbReference type="Google" id="ProtNLM"/>
    </source>
</evidence>
<comment type="caution">
    <text evidence="1">The sequence shown here is derived from an EMBL/GenBank/DDBJ whole genome shotgun (WGS) entry which is preliminary data.</text>
</comment>
<gene>
    <name evidence="1" type="ORF">EKL94_01950</name>
</gene>
<proteinExistence type="predicted"/>
<sequence length="191" mass="21682">MQTKLTENHCRELLKALYSTERLAHLFRRTSYYSEEPARAFLDALWITVETGSPPSFTTKKTLRKYLNSNSVPREDECTEADHLGQQFILSLHLLLSFIRKRDTGDLEYILSNVEGDHIFNLAIEELTKSSGTSTTLVTRELSEKANSLPISVNFRNQLEIDERKSNSISLDHASIESSKAGSIDEISWTA</sequence>
<evidence type="ECO:0000313" key="1">
    <source>
        <dbReference type="EMBL" id="RTQ91715.1"/>
    </source>
</evidence>